<evidence type="ECO:0000256" key="6">
    <source>
        <dbReference type="ARBA" id="ARBA00022777"/>
    </source>
</evidence>
<evidence type="ECO:0000259" key="12">
    <source>
        <dbReference type="PROSITE" id="PS50146"/>
    </source>
</evidence>
<keyword evidence="3" id="KW-0808">Transferase</keyword>
<keyword evidence="4" id="KW-0479">Metal-binding</keyword>
<keyword evidence="2" id="KW-0444">Lipid biosynthesis</keyword>
<dbReference type="SUPFAM" id="SSF111331">
    <property type="entry name" value="NAD kinase/diacylglycerol kinase-like"/>
    <property type="match status" value="1"/>
</dbReference>
<dbReference type="EMBL" id="WQKZ01000003">
    <property type="protein sequence ID" value="MVN77617.1"/>
    <property type="molecule type" value="Genomic_DNA"/>
</dbReference>
<dbReference type="GO" id="GO:0005886">
    <property type="term" value="C:plasma membrane"/>
    <property type="evidence" value="ECO:0007669"/>
    <property type="project" value="TreeGrafter"/>
</dbReference>
<keyword evidence="7" id="KW-0067">ATP-binding</keyword>
<dbReference type="RefSeq" id="WP_157566811.1">
    <property type="nucleotide sequence ID" value="NZ_WQKZ01000003.1"/>
</dbReference>
<comment type="cofactor">
    <cofactor evidence="1">
        <name>Mg(2+)</name>
        <dbReference type="ChEBI" id="CHEBI:18420"/>
    </cofactor>
</comment>
<dbReference type="Pfam" id="PF19279">
    <property type="entry name" value="YegS_C"/>
    <property type="match status" value="1"/>
</dbReference>
<evidence type="ECO:0000256" key="3">
    <source>
        <dbReference type="ARBA" id="ARBA00022679"/>
    </source>
</evidence>
<dbReference type="GO" id="GO:0046872">
    <property type="term" value="F:metal ion binding"/>
    <property type="evidence" value="ECO:0007669"/>
    <property type="project" value="UniProtKB-KW"/>
</dbReference>
<dbReference type="PROSITE" id="PS50146">
    <property type="entry name" value="DAGK"/>
    <property type="match status" value="1"/>
</dbReference>
<dbReference type="PANTHER" id="PTHR12358">
    <property type="entry name" value="SPHINGOSINE KINASE"/>
    <property type="match status" value="1"/>
</dbReference>
<evidence type="ECO:0000256" key="5">
    <source>
        <dbReference type="ARBA" id="ARBA00022741"/>
    </source>
</evidence>
<evidence type="ECO:0000313" key="13">
    <source>
        <dbReference type="EMBL" id="MVN77617.1"/>
    </source>
</evidence>
<dbReference type="Pfam" id="PF00781">
    <property type="entry name" value="DAGK_cat"/>
    <property type="match status" value="1"/>
</dbReference>
<dbReference type="GO" id="GO:0008654">
    <property type="term" value="P:phospholipid biosynthetic process"/>
    <property type="evidence" value="ECO:0007669"/>
    <property type="project" value="UniProtKB-KW"/>
</dbReference>
<dbReference type="InterPro" id="IPR045540">
    <property type="entry name" value="YegS/DAGK_C"/>
</dbReference>
<reference evidence="13 14" key="1">
    <citation type="submission" date="2019-12" db="EMBL/GenBank/DDBJ databases">
        <title>Hymenobacter sp. HMF4947 Genome sequencing and assembly.</title>
        <authorList>
            <person name="Kang H."/>
            <person name="Cha I."/>
            <person name="Kim H."/>
            <person name="Joh K."/>
        </authorList>
    </citation>
    <scope>NUCLEOTIDE SEQUENCE [LARGE SCALE GENOMIC DNA]</scope>
    <source>
        <strain evidence="13 14">HMF4947</strain>
    </source>
</reference>
<dbReference type="GO" id="GO:0016301">
    <property type="term" value="F:kinase activity"/>
    <property type="evidence" value="ECO:0007669"/>
    <property type="project" value="UniProtKB-KW"/>
</dbReference>
<dbReference type="InterPro" id="IPR017438">
    <property type="entry name" value="ATP-NAD_kinase_N"/>
</dbReference>
<gene>
    <name evidence="13" type="ORF">GO988_14885</name>
</gene>
<dbReference type="InterPro" id="IPR016064">
    <property type="entry name" value="NAD/diacylglycerol_kinase_sf"/>
</dbReference>
<dbReference type="AlphaFoldDB" id="A0A7K1TGS6"/>
<keyword evidence="11" id="KW-1208">Phospholipid metabolism</keyword>
<keyword evidence="5" id="KW-0547">Nucleotide-binding</keyword>
<sequence length="291" mass="30621">MPRTCFIFNPTAGTGRRADFLTLLARQFGSEASGDYVLCPTEGPGHATELARTAAQAGCRVVVAVGGDGTVNEVGCGLLHQEGTAMGIVPRGSGNGLARHLKVPLNLGAALRRLRQPAFSRMDVGTLNGRPFFCTAGLGFDARVSQQFALAGSRGLSTYLRVTVQEYQTFEPVPVVVETNGLTLHTDCYVLAFANASQYGNNAYIAPNADLQDGLLDMCLMDALPPWRAVQVVLGMALGTLPRTGGAAYSHTRSATVRAATPIGCHADGDYLGHATEFEIGLLPLALEVAV</sequence>
<evidence type="ECO:0000256" key="8">
    <source>
        <dbReference type="ARBA" id="ARBA00022842"/>
    </source>
</evidence>
<keyword evidence="8" id="KW-0460">Magnesium</keyword>
<evidence type="ECO:0000256" key="11">
    <source>
        <dbReference type="ARBA" id="ARBA00023264"/>
    </source>
</evidence>
<dbReference type="InterPro" id="IPR005218">
    <property type="entry name" value="Diacylglycerol/lipid_kinase"/>
</dbReference>
<keyword evidence="6 13" id="KW-0418">Kinase</keyword>
<dbReference type="Gene3D" id="2.60.200.40">
    <property type="match status" value="1"/>
</dbReference>
<evidence type="ECO:0000256" key="4">
    <source>
        <dbReference type="ARBA" id="ARBA00022723"/>
    </source>
</evidence>
<comment type="caution">
    <text evidence="13">The sequence shown here is derived from an EMBL/GenBank/DDBJ whole genome shotgun (WGS) entry which is preliminary data.</text>
</comment>
<feature type="domain" description="DAGKc" evidence="12">
    <location>
        <begin position="1"/>
        <end position="131"/>
    </location>
</feature>
<evidence type="ECO:0000256" key="1">
    <source>
        <dbReference type="ARBA" id="ARBA00001946"/>
    </source>
</evidence>
<dbReference type="SMART" id="SM00046">
    <property type="entry name" value="DAGKc"/>
    <property type="match status" value="1"/>
</dbReference>
<dbReference type="Proteomes" id="UP000441336">
    <property type="component" value="Unassembled WGS sequence"/>
</dbReference>
<evidence type="ECO:0000256" key="2">
    <source>
        <dbReference type="ARBA" id="ARBA00022516"/>
    </source>
</evidence>
<keyword evidence="9" id="KW-0443">Lipid metabolism</keyword>
<dbReference type="PANTHER" id="PTHR12358:SF106">
    <property type="entry name" value="LIPID KINASE YEGS"/>
    <property type="match status" value="1"/>
</dbReference>
<evidence type="ECO:0000313" key="14">
    <source>
        <dbReference type="Proteomes" id="UP000441336"/>
    </source>
</evidence>
<evidence type="ECO:0000256" key="10">
    <source>
        <dbReference type="ARBA" id="ARBA00023209"/>
    </source>
</evidence>
<accession>A0A7K1TGS6</accession>
<organism evidence="13 14">
    <name type="scientific">Hymenobacter ginkgonis</name>
    <dbReference type="NCBI Taxonomy" id="2682976"/>
    <lineage>
        <taxon>Bacteria</taxon>
        <taxon>Pseudomonadati</taxon>
        <taxon>Bacteroidota</taxon>
        <taxon>Cytophagia</taxon>
        <taxon>Cytophagales</taxon>
        <taxon>Hymenobacteraceae</taxon>
        <taxon>Hymenobacter</taxon>
    </lineage>
</organism>
<protein>
    <submittedName>
        <fullName evidence="13">YegS/Rv2252/BmrU family lipid kinase</fullName>
    </submittedName>
</protein>
<proteinExistence type="predicted"/>
<keyword evidence="10" id="KW-0594">Phospholipid biosynthesis</keyword>
<keyword evidence="14" id="KW-1185">Reference proteome</keyword>
<dbReference type="NCBIfam" id="TIGR00147">
    <property type="entry name" value="YegS/Rv2252/BmrU family lipid kinase"/>
    <property type="match status" value="1"/>
</dbReference>
<dbReference type="Gene3D" id="3.40.50.10330">
    <property type="entry name" value="Probable inorganic polyphosphate/atp-NAD kinase, domain 1"/>
    <property type="match status" value="1"/>
</dbReference>
<dbReference type="GO" id="GO:0005524">
    <property type="term" value="F:ATP binding"/>
    <property type="evidence" value="ECO:0007669"/>
    <property type="project" value="UniProtKB-KW"/>
</dbReference>
<dbReference type="InterPro" id="IPR050187">
    <property type="entry name" value="Lipid_Phosphate_FormReg"/>
</dbReference>
<name>A0A7K1TGS6_9BACT</name>
<dbReference type="InterPro" id="IPR001206">
    <property type="entry name" value="Diacylglycerol_kinase_cat_dom"/>
</dbReference>
<evidence type="ECO:0000256" key="7">
    <source>
        <dbReference type="ARBA" id="ARBA00022840"/>
    </source>
</evidence>
<evidence type="ECO:0000256" key="9">
    <source>
        <dbReference type="ARBA" id="ARBA00023098"/>
    </source>
</evidence>